<dbReference type="EnsemblPlants" id="QL03p065444:mrna">
    <property type="protein sequence ID" value="QL03p065444:mrna"/>
    <property type="gene ID" value="QL03p065444"/>
</dbReference>
<evidence type="ECO:0000313" key="9">
    <source>
        <dbReference type="EnsemblPlants" id="QL03p065444:mrna"/>
    </source>
</evidence>
<keyword evidence="5" id="KW-0539">Nucleus</keyword>
<evidence type="ECO:0000256" key="7">
    <source>
        <dbReference type="SAM" id="MobiDB-lite"/>
    </source>
</evidence>
<dbReference type="PROSITE" id="PS50811">
    <property type="entry name" value="WRKY"/>
    <property type="match status" value="1"/>
</dbReference>
<dbReference type="GO" id="GO:0003700">
    <property type="term" value="F:DNA-binding transcription factor activity"/>
    <property type="evidence" value="ECO:0007669"/>
    <property type="project" value="InterPro"/>
</dbReference>
<dbReference type="GO" id="GO:0005634">
    <property type="term" value="C:nucleus"/>
    <property type="evidence" value="ECO:0007669"/>
    <property type="project" value="UniProtKB-SubCell"/>
</dbReference>
<reference evidence="9" key="2">
    <citation type="submission" date="2021-01" db="UniProtKB">
        <authorList>
            <consortium name="EnsemblPlants"/>
        </authorList>
    </citation>
    <scope>IDENTIFICATION</scope>
</reference>
<evidence type="ECO:0000256" key="3">
    <source>
        <dbReference type="ARBA" id="ARBA00023125"/>
    </source>
</evidence>
<dbReference type="InterPro" id="IPR036576">
    <property type="entry name" value="WRKY_dom_sf"/>
</dbReference>
<keyword evidence="6" id="KW-0175">Coiled coil</keyword>
<dbReference type="InterPro" id="IPR003657">
    <property type="entry name" value="WRKY_dom"/>
</dbReference>
<sequence length="610" mass="67478">MENTTTSEEKSFLGNTIIMEERSMKSNGKEESTSMEINKEERGKHIEEEENSSMPFSANGNSLRITKQVPLTMEKNTVDLLSRRKNQEDQLKLAEAEMGVVKEENERLKMLLERTVKEYQSLQMQFFDILQQENKSKDTVPSHQQAKKEPELVSLSLGITSAEPKKEDKKNNNFSNGQEEEKLNAALSLGLQDYRFEPSSTEHVRNNSCSNNSFEEQKEEEPTEIWPPSKILKTMKSGDEEVSQQSQVKKTRVSIRARCDTPTMNDGCQWRKYGQKIAKGNPCPRAYYRCTVSPSCPVRKQVQRCFNDMSILITTYEGKHDHPLPVSATAMASTTSAAVSMLQSQSSTSLQGGLNTSASVPISTSTNPHGFNFTLSQNPSPQQLYGLPNSSISTLNSHPTITLDLTTNAPSRLSSSFSSAQRYPSTSSLNFSSSFFPSLEPNNTFQTQWNNGPTNYNNHGTVPAYNKNPIGNLNSIEKQPFQEQLYQPYMKESIVAATKAIASNPKFQSVLAAALTSYVGTSGGGVKENQDACESSSMKLKWGESHTMNPIYSSSQNGIGCGSSYLNKSSSFNSPKQGGLALFPPNLLQLSASNNCASAAPPDNRDHFKL</sequence>
<dbReference type="Gramene" id="QL03p065444:mrna">
    <property type="protein sequence ID" value="QL03p065444:mrna"/>
    <property type="gene ID" value="QL03p065444"/>
</dbReference>
<dbReference type="Gene3D" id="2.20.25.80">
    <property type="entry name" value="WRKY domain"/>
    <property type="match status" value="1"/>
</dbReference>
<evidence type="ECO:0000256" key="1">
    <source>
        <dbReference type="ARBA" id="ARBA00004123"/>
    </source>
</evidence>
<organism evidence="9 10">
    <name type="scientific">Quercus lobata</name>
    <name type="common">Valley oak</name>
    <dbReference type="NCBI Taxonomy" id="97700"/>
    <lineage>
        <taxon>Eukaryota</taxon>
        <taxon>Viridiplantae</taxon>
        <taxon>Streptophyta</taxon>
        <taxon>Embryophyta</taxon>
        <taxon>Tracheophyta</taxon>
        <taxon>Spermatophyta</taxon>
        <taxon>Magnoliopsida</taxon>
        <taxon>eudicotyledons</taxon>
        <taxon>Gunneridae</taxon>
        <taxon>Pentapetalae</taxon>
        <taxon>rosids</taxon>
        <taxon>fabids</taxon>
        <taxon>Fagales</taxon>
        <taxon>Fagaceae</taxon>
        <taxon>Quercus</taxon>
    </lineage>
</organism>
<keyword evidence="2" id="KW-0805">Transcription regulation</keyword>
<reference evidence="9 10" key="1">
    <citation type="journal article" date="2016" name="G3 (Bethesda)">
        <title>First Draft Assembly and Annotation of the Genome of a California Endemic Oak Quercus lobata Nee (Fagaceae).</title>
        <authorList>
            <person name="Sork V.L."/>
            <person name="Fitz-Gibbon S.T."/>
            <person name="Puiu D."/>
            <person name="Crepeau M."/>
            <person name="Gugger P.F."/>
            <person name="Sherman R."/>
            <person name="Stevens K."/>
            <person name="Langley C.H."/>
            <person name="Pellegrini M."/>
            <person name="Salzberg S.L."/>
        </authorList>
    </citation>
    <scope>NUCLEOTIDE SEQUENCE [LARGE SCALE GENOMIC DNA]</scope>
    <source>
        <strain evidence="9 10">cv. SW786</strain>
    </source>
</reference>
<dbReference type="InParanoid" id="A0A7N2L944"/>
<dbReference type="InterPro" id="IPR044810">
    <property type="entry name" value="WRKY_plant"/>
</dbReference>
<feature type="domain" description="WRKY" evidence="8">
    <location>
        <begin position="259"/>
        <end position="325"/>
    </location>
</feature>
<dbReference type="AlphaFoldDB" id="A0A7N2L944"/>
<evidence type="ECO:0000256" key="4">
    <source>
        <dbReference type="ARBA" id="ARBA00023163"/>
    </source>
</evidence>
<feature type="coiled-coil region" evidence="6">
    <location>
        <begin position="77"/>
        <end position="125"/>
    </location>
</feature>
<feature type="region of interest" description="Disordered" evidence="7">
    <location>
        <begin position="200"/>
        <end position="230"/>
    </location>
</feature>
<dbReference type="Proteomes" id="UP000594261">
    <property type="component" value="Chromosome 3"/>
</dbReference>
<dbReference type="FunFam" id="2.20.25.80:FF:000002">
    <property type="entry name" value="probable WRKY transcription factor 31"/>
    <property type="match status" value="1"/>
</dbReference>
<proteinExistence type="predicted"/>
<dbReference type="SUPFAM" id="SSF118290">
    <property type="entry name" value="WRKY DNA-binding domain"/>
    <property type="match status" value="1"/>
</dbReference>
<dbReference type="EMBL" id="LRBV02000003">
    <property type="status" value="NOT_ANNOTATED_CDS"/>
    <property type="molecule type" value="Genomic_DNA"/>
</dbReference>
<feature type="compositionally biased region" description="Polar residues" evidence="7">
    <location>
        <begin position="52"/>
        <end position="65"/>
    </location>
</feature>
<protein>
    <recommendedName>
        <fullName evidence="8">WRKY domain-containing protein</fullName>
    </recommendedName>
</protein>
<dbReference type="Pfam" id="PF03106">
    <property type="entry name" value="WRKY"/>
    <property type="match status" value="1"/>
</dbReference>
<evidence type="ECO:0000256" key="2">
    <source>
        <dbReference type="ARBA" id="ARBA00023015"/>
    </source>
</evidence>
<keyword evidence="10" id="KW-1185">Reference proteome</keyword>
<accession>A0A7N2L944</accession>
<evidence type="ECO:0000313" key="10">
    <source>
        <dbReference type="Proteomes" id="UP000594261"/>
    </source>
</evidence>
<dbReference type="OMA" id="HTAMAPI"/>
<dbReference type="SMART" id="SM00774">
    <property type="entry name" value="WRKY"/>
    <property type="match status" value="1"/>
</dbReference>
<keyword evidence="4" id="KW-0804">Transcription</keyword>
<dbReference type="GO" id="GO:0043565">
    <property type="term" value="F:sequence-specific DNA binding"/>
    <property type="evidence" value="ECO:0007669"/>
    <property type="project" value="InterPro"/>
</dbReference>
<dbReference type="PANTHER" id="PTHR31429">
    <property type="entry name" value="WRKY TRANSCRIPTION FACTOR 36-RELATED"/>
    <property type="match status" value="1"/>
</dbReference>
<evidence type="ECO:0000259" key="8">
    <source>
        <dbReference type="PROSITE" id="PS50811"/>
    </source>
</evidence>
<evidence type="ECO:0000256" key="6">
    <source>
        <dbReference type="SAM" id="Coils"/>
    </source>
</evidence>
<dbReference type="PANTHER" id="PTHR31429:SF86">
    <property type="entry name" value="WRKY TRANSCRIPTION FACTOR 61-RELATED"/>
    <property type="match status" value="1"/>
</dbReference>
<feature type="region of interest" description="Disordered" evidence="7">
    <location>
        <begin position="1"/>
        <end position="67"/>
    </location>
</feature>
<keyword evidence="3" id="KW-0238">DNA-binding</keyword>
<feature type="compositionally biased region" description="Basic and acidic residues" evidence="7">
    <location>
        <begin position="19"/>
        <end position="47"/>
    </location>
</feature>
<name>A0A7N2L944_QUELO</name>
<evidence type="ECO:0000256" key="5">
    <source>
        <dbReference type="ARBA" id="ARBA00023242"/>
    </source>
</evidence>
<comment type="subcellular location">
    <subcellularLocation>
        <location evidence="1">Nucleus</location>
    </subcellularLocation>
</comment>